<name>A0A380TK85_9ZZZZ</name>
<accession>A0A380TK85</accession>
<reference evidence="2" key="1">
    <citation type="submission" date="2018-07" db="EMBL/GenBank/DDBJ databases">
        <authorList>
            <person name="Quirk P.G."/>
            <person name="Krulwich T.A."/>
        </authorList>
    </citation>
    <scope>NUCLEOTIDE SEQUENCE</scope>
</reference>
<organism evidence="2">
    <name type="scientific">metagenome</name>
    <dbReference type="NCBI Taxonomy" id="256318"/>
    <lineage>
        <taxon>unclassified sequences</taxon>
        <taxon>metagenomes</taxon>
    </lineage>
</organism>
<evidence type="ECO:0000256" key="1">
    <source>
        <dbReference type="SAM" id="MobiDB-lite"/>
    </source>
</evidence>
<sequence>MSGASDPPPGVSDWTPIAPCPKETLASKRGPYSTPIDTFDPRMGDAAGLGSMGKAEAEFLPNAAGATKWPIVS</sequence>
<dbReference type="AlphaFoldDB" id="A0A380TK85"/>
<gene>
    <name evidence="2" type="ORF">DF3PB_850005</name>
</gene>
<feature type="compositionally biased region" description="Pro residues" evidence="1">
    <location>
        <begin position="1"/>
        <end position="10"/>
    </location>
</feature>
<proteinExistence type="predicted"/>
<feature type="region of interest" description="Disordered" evidence="1">
    <location>
        <begin position="1"/>
        <end position="47"/>
    </location>
</feature>
<evidence type="ECO:0000313" key="2">
    <source>
        <dbReference type="EMBL" id="SUS08746.1"/>
    </source>
</evidence>
<protein>
    <submittedName>
        <fullName evidence="2">Uncharacterized protein</fullName>
    </submittedName>
</protein>
<dbReference type="EMBL" id="UIDG01000640">
    <property type="protein sequence ID" value="SUS08746.1"/>
    <property type="molecule type" value="Genomic_DNA"/>
</dbReference>